<proteinExistence type="predicted"/>
<sequence length="75" mass="8486">MTIKRVLCPERIRQIPIHFSWLDHRLVRERHIERCDPPAAALYLFLVTVADAQGLRGAIGSATVDQAACCRLDCQ</sequence>
<dbReference type="EMBL" id="SPMX01000026">
    <property type="protein sequence ID" value="NMQ05692.1"/>
    <property type="molecule type" value="Genomic_DNA"/>
</dbReference>
<evidence type="ECO:0008006" key="3">
    <source>
        <dbReference type="Google" id="ProtNLM"/>
    </source>
</evidence>
<evidence type="ECO:0000313" key="1">
    <source>
        <dbReference type="EMBL" id="NMQ05692.1"/>
    </source>
</evidence>
<protein>
    <recommendedName>
        <fullName evidence="3">Transposase</fullName>
    </recommendedName>
</protein>
<comment type="caution">
    <text evidence="1">The sequence shown here is derived from an EMBL/GenBank/DDBJ whole genome shotgun (WGS) entry which is preliminary data.</text>
</comment>
<dbReference type="Proteomes" id="UP000886469">
    <property type="component" value="Unassembled WGS sequence"/>
</dbReference>
<organism evidence="1 2">
    <name type="scientific">Candidatus Accumulibacter contiguus</name>
    <dbReference type="NCBI Taxonomy" id="2954381"/>
    <lineage>
        <taxon>Bacteria</taxon>
        <taxon>Pseudomonadati</taxon>
        <taxon>Pseudomonadota</taxon>
        <taxon>Betaproteobacteria</taxon>
        <taxon>Candidatus Accumulibacter</taxon>
    </lineage>
</organism>
<keyword evidence="2" id="KW-1185">Reference proteome</keyword>
<evidence type="ECO:0000313" key="2">
    <source>
        <dbReference type="Proteomes" id="UP000886469"/>
    </source>
</evidence>
<accession>A0ABX1T7Q0</accession>
<gene>
    <name evidence="1" type="ORF">E4Q08_10635</name>
</gene>
<name>A0ABX1T7Q0_9PROT</name>
<reference evidence="1" key="1">
    <citation type="submission" date="2019-03" db="EMBL/GenBank/DDBJ databases">
        <title>Metabolic reconstructions from genomes of highly enriched 'Candidatus Accumulibacter' and 'Candidatus Competibacter' bioreactor populations.</title>
        <authorList>
            <person name="Annavajhala M.K."/>
            <person name="Welles L."/>
            <person name="Abbas B."/>
            <person name="Sorokin D."/>
            <person name="Park H."/>
            <person name="Van Loosdrecht M."/>
            <person name="Chandran K."/>
        </authorList>
    </citation>
    <scope>NUCLEOTIDE SEQUENCE</scope>
    <source>
        <strain evidence="1">SBR_L</strain>
    </source>
</reference>